<keyword evidence="2" id="KW-1185">Reference proteome</keyword>
<dbReference type="Gene3D" id="3.40.50.200">
    <property type="entry name" value="Peptidase S8/S53 domain"/>
    <property type="match status" value="1"/>
</dbReference>
<organism evidence="1 2">
    <name type="scientific">Candidatus Thiomargarita nelsonii</name>
    <dbReference type="NCBI Taxonomy" id="1003181"/>
    <lineage>
        <taxon>Bacteria</taxon>
        <taxon>Pseudomonadati</taxon>
        <taxon>Pseudomonadota</taxon>
        <taxon>Gammaproteobacteria</taxon>
        <taxon>Thiotrichales</taxon>
        <taxon>Thiotrichaceae</taxon>
        <taxon>Thiomargarita</taxon>
    </lineage>
</organism>
<reference evidence="1 2" key="1">
    <citation type="submission" date="2016-05" db="EMBL/GenBank/DDBJ databases">
        <title>Single-cell genome of chain-forming Candidatus Thiomargarita nelsonii and comparison to other large sulfur-oxidizing bacteria.</title>
        <authorList>
            <person name="Winkel M."/>
            <person name="Salman V."/>
            <person name="Woyke T."/>
            <person name="Schulz-Vogt H."/>
            <person name="Richter M."/>
            <person name="Flood B."/>
            <person name="Bailey J."/>
            <person name="Amann R."/>
            <person name="Mussmann M."/>
        </authorList>
    </citation>
    <scope>NUCLEOTIDE SEQUENCE [LARGE SCALE GENOMIC DNA]</scope>
    <source>
        <strain evidence="1 2">THI036</strain>
    </source>
</reference>
<dbReference type="EMBL" id="LUTY01002606">
    <property type="protein sequence ID" value="OAD19934.1"/>
    <property type="molecule type" value="Genomic_DNA"/>
</dbReference>
<evidence type="ECO:0000313" key="2">
    <source>
        <dbReference type="Proteomes" id="UP000076962"/>
    </source>
</evidence>
<dbReference type="InterPro" id="IPR036852">
    <property type="entry name" value="Peptidase_S8/S53_dom_sf"/>
</dbReference>
<accession>A0A0A6P0P5</accession>
<protein>
    <submittedName>
        <fullName evidence="1">Secreted protein</fullName>
    </submittedName>
</protein>
<dbReference type="GO" id="GO:0004252">
    <property type="term" value="F:serine-type endopeptidase activity"/>
    <property type="evidence" value="ECO:0007669"/>
    <property type="project" value="InterPro"/>
</dbReference>
<dbReference type="SUPFAM" id="SSF52743">
    <property type="entry name" value="Subtilisin-like"/>
    <property type="match status" value="1"/>
</dbReference>
<gene>
    <name evidence="1" type="ORF">THIOM_004390</name>
</gene>
<comment type="caution">
    <text evidence="1">The sequence shown here is derived from an EMBL/GenBank/DDBJ whole genome shotgun (WGS) entry which is preliminary data.</text>
</comment>
<dbReference type="GO" id="GO:0006508">
    <property type="term" value="P:proteolysis"/>
    <property type="evidence" value="ECO:0007669"/>
    <property type="project" value="InterPro"/>
</dbReference>
<name>A0A0A6P0P5_9GAMM</name>
<feature type="non-terminal residue" evidence="1">
    <location>
        <position position="171"/>
    </location>
</feature>
<proteinExistence type="predicted"/>
<evidence type="ECO:0000313" key="1">
    <source>
        <dbReference type="EMBL" id="OAD19934.1"/>
    </source>
</evidence>
<dbReference type="AlphaFoldDB" id="A0A0A6P0P5"/>
<dbReference type="Proteomes" id="UP000076962">
    <property type="component" value="Unassembled WGS sequence"/>
</dbReference>
<sequence>MDSSKVPIGARFTRMLAYLAEILATSLKPWTQLALCVGLFGLSSTVIAQETTTVLETLTLSNTGEGRLTYNNLSVSQSSEPTMAPNERPVIDTGVDYNHDDLVDNRWINVGEIPGNGIDDDGNGFVDDVYGYDFAYNDGDPMDVQSHVIHSLTFCGSISLVTSFTPSFFSM</sequence>